<comment type="caution">
    <text evidence="2">The sequence shown here is derived from an EMBL/GenBank/DDBJ whole genome shotgun (WGS) entry which is preliminary data.</text>
</comment>
<sequence length="74" mass="7924">MLVPHRADESARRRPTAGRAHGRAVDAAHLEGRVVVEAGATVEPGVVIEGPMRPRHPVKRSTGIAGDWLRSDPS</sequence>
<name>A0ABD5SQ20_9EURY</name>
<evidence type="ECO:0000313" key="2">
    <source>
        <dbReference type="EMBL" id="MFC6767117.1"/>
    </source>
</evidence>
<evidence type="ECO:0000256" key="1">
    <source>
        <dbReference type="SAM" id="MobiDB-lite"/>
    </source>
</evidence>
<evidence type="ECO:0000313" key="3">
    <source>
        <dbReference type="Proteomes" id="UP001596383"/>
    </source>
</evidence>
<accession>A0ABD5SQ20</accession>
<feature type="compositionally biased region" description="Basic residues" evidence="1">
    <location>
        <begin position="13"/>
        <end position="22"/>
    </location>
</feature>
<dbReference type="Proteomes" id="UP001596383">
    <property type="component" value="Unassembled WGS sequence"/>
</dbReference>
<feature type="region of interest" description="Disordered" evidence="1">
    <location>
        <begin position="51"/>
        <end position="74"/>
    </location>
</feature>
<gene>
    <name evidence="2" type="ORF">ACFQE6_19685</name>
</gene>
<feature type="compositionally biased region" description="Basic and acidic residues" evidence="1">
    <location>
        <begin position="1"/>
        <end position="12"/>
    </location>
</feature>
<proteinExistence type="predicted"/>
<keyword evidence="3" id="KW-1185">Reference proteome</keyword>
<organism evidence="2 3">
    <name type="scientific">Natrinema soli</name>
    <dbReference type="NCBI Taxonomy" id="1930624"/>
    <lineage>
        <taxon>Archaea</taxon>
        <taxon>Methanobacteriati</taxon>
        <taxon>Methanobacteriota</taxon>
        <taxon>Stenosarchaea group</taxon>
        <taxon>Halobacteria</taxon>
        <taxon>Halobacteriales</taxon>
        <taxon>Natrialbaceae</taxon>
        <taxon>Natrinema</taxon>
    </lineage>
</organism>
<dbReference type="AlphaFoldDB" id="A0ABD5SQ20"/>
<dbReference type="EMBL" id="JBHSWV010000329">
    <property type="protein sequence ID" value="MFC6767117.1"/>
    <property type="molecule type" value="Genomic_DNA"/>
</dbReference>
<reference evidence="2 3" key="1">
    <citation type="journal article" date="2019" name="Int. J. Syst. Evol. Microbiol.">
        <title>The Global Catalogue of Microorganisms (GCM) 10K type strain sequencing project: providing services to taxonomists for standard genome sequencing and annotation.</title>
        <authorList>
            <consortium name="The Broad Institute Genomics Platform"/>
            <consortium name="The Broad Institute Genome Sequencing Center for Infectious Disease"/>
            <person name="Wu L."/>
            <person name="Ma J."/>
        </authorList>
    </citation>
    <scope>NUCLEOTIDE SEQUENCE [LARGE SCALE GENOMIC DNA]</scope>
    <source>
        <strain evidence="2 3">LMG 29247</strain>
    </source>
</reference>
<feature type="region of interest" description="Disordered" evidence="1">
    <location>
        <begin position="1"/>
        <end position="24"/>
    </location>
</feature>
<protein>
    <submittedName>
        <fullName evidence="2">Uncharacterized protein</fullName>
    </submittedName>
</protein>